<reference evidence="4" key="1">
    <citation type="submission" date="2016-04" db="EMBL/GenBank/DDBJ databases">
        <authorList>
            <person name="Evans L.H."/>
            <person name="Alamgir A."/>
            <person name="Owens N."/>
            <person name="Weber N.D."/>
            <person name="Virtaneva K."/>
            <person name="Barbian K."/>
            <person name="Babar A."/>
            <person name="Rosenke K."/>
        </authorList>
    </citation>
    <scope>NUCLEOTIDE SEQUENCE [LARGE SCALE GENOMIC DNA]</scope>
    <source>
        <strain evidence="4">CBS 101.48</strain>
    </source>
</reference>
<evidence type="ECO:0000313" key="4">
    <source>
        <dbReference type="EMBL" id="SAL96522.1"/>
    </source>
</evidence>
<dbReference type="InterPro" id="IPR001394">
    <property type="entry name" value="Peptidase_C19_UCH"/>
</dbReference>
<dbReference type="GO" id="GO:0005634">
    <property type="term" value="C:nucleus"/>
    <property type="evidence" value="ECO:0007669"/>
    <property type="project" value="TreeGrafter"/>
</dbReference>
<dbReference type="PANTHER" id="PTHR39597">
    <property type="entry name" value="UBA DOMAIN-CONTAINING PROTEIN RUP1"/>
    <property type="match status" value="1"/>
</dbReference>
<dbReference type="Pfam" id="PF00443">
    <property type="entry name" value="UCH"/>
    <property type="match status" value="1"/>
</dbReference>
<feature type="domain" description="UBA" evidence="2">
    <location>
        <begin position="4"/>
        <end position="45"/>
    </location>
</feature>
<dbReference type="OrthoDB" id="443682at2759"/>
<dbReference type="Gene3D" id="3.90.70.10">
    <property type="entry name" value="Cysteine proteinases"/>
    <property type="match status" value="1"/>
</dbReference>
<dbReference type="InterPro" id="IPR038765">
    <property type="entry name" value="Papain-like_cys_pep_sf"/>
</dbReference>
<dbReference type="STRING" id="4829.A0A163J0X2"/>
<feature type="region of interest" description="Disordered" evidence="1">
    <location>
        <begin position="123"/>
        <end position="154"/>
    </location>
</feature>
<dbReference type="Proteomes" id="UP000078561">
    <property type="component" value="Unassembled WGS sequence"/>
</dbReference>
<feature type="region of interest" description="Disordered" evidence="1">
    <location>
        <begin position="733"/>
        <end position="754"/>
    </location>
</feature>
<feature type="compositionally biased region" description="Polar residues" evidence="1">
    <location>
        <begin position="733"/>
        <end position="743"/>
    </location>
</feature>
<feature type="domain" description="USP" evidence="3">
    <location>
        <begin position="180"/>
        <end position="676"/>
    </location>
</feature>
<dbReference type="SUPFAM" id="SSF46934">
    <property type="entry name" value="UBA-like"/>
    <property type="match status" value="1"/>
</dbReference>
<keyword evidence="5" id="KW-1185">Reference proteome</keyword>
<dbReference type="EMBL" id="LT551165">
    <property type="protein sequence ID" value="SAL96522.1"/>
    <property type="molecule type" value="Genomic_DNA"/>
</dbReference>
<dbReference type="OMA" id="YNFAYSP"/>
<evidence type="ECO:0000256" key="1">
    <source>
        <dbReference type="SAM" id="MobiDB-lite"/>
    </source>
</evidence>
<feature type="compositionally biased region" description="Polar residues" evidence="1">
    <location>
        <begin position="81"/>
        <end position="104"/>
    </location>
</feature>
<dbReference type="AlphaFoldDB" id="A0A163J0X2"/>
<dbReference type="PANTHER" id="PTHR39597:SF1">
    <property type="entry name" value="UBA DOMAIN-CONTAINING PROTEIN RUP1"/>
    <property type="match status" value="1"/>
</dbReference>
<feature type="compositionally biased region" description="Low complexity" evidence="1">
    <location>
        <begin position="54"/>
        <end position="73"/>
    </location>
</feature>
<feature type="compositionally biased region" description="Polar residues" evidence="1">
    <location>
        <begin position="123"/>
        <end position="148"/>
    </location>
</feature>
<accession>A0A163J0X2</accession>
<feature type="region of interest" description="Disordered" evidence="1">
    <location>
        <begin position="44"/>
        <end position="109"/>
    </location>
</feature>
<dbReference type="PROSITE" id="PS50030">
    <property type="entry name" value="UBA"/>
    <property type="match status" value="1"/>
</dbReference>
<feature type="compositionally biased region" description="Acidic residues" evidence="1">
    <location>
        <begin position="819"/>
        <end position="836"/>
    </location>
</feature>
<evidence type="ECO:0008006" key="6">
    <source>
        <dbReference type="Google" id="ProtNLM"/>
    </source>
</evidence>
<dbReference type="SUPFAM" id="SSF54001">
    <property type="entry name" value="Cysteine proteinases"/>
    <property type="match status" value="1"/>
</dbReference>
<dbReference type="InterPro" id="IPR009060">
    <property type="entry name" value="UBA-like_sf"/>
</dbReference>
<gene>
    <name evidence="4" type="primary">ABSGL_01938.1 scaffold 2596</name>
</gene>
<dbReference type="GO" id="GO:0005829">
    <property type="term" value="C:cytosol"/>
    <property type="evidence" value="ECO:0007669"/>
    <property type="project" value="TreeGrafter"/>
</dbReference>
<dbReference type="InterPro" id="IPR055335">
    <property type="entry name" value="Ucp6/RUP1"/>
</dbReference>
<dbReference type="InterPro" id="IPR015940">
    <property type="entry name" value="UBA"/>
</dbReference>
<evidence type="ECO:0000313" key="5">
    <source>
        <dbReference type="Proteomes" id="UP000078561"/>
    </source>
</evidence>
<protein>
    <recommendedName>
        <fullName evidence="6">UBA domain-containing protein</fullName>
    </recommendedName>
</protein>
<name>A0A163J0X2_ABSGL</name>
<proteinExistence type="predicted"/>
<evidence type="ECO:0000259" key="2">
    <source>
        <dbReference type="PROSITE" id="PS50030"/>
    </source>
</evidence>
<dbReference type="SMART" id="SM00165">
    <property type="entry name" value="UBA"/>
    <property type="match status" value="1"/>
</dbReference>
<dbReference type="PROSITE" id="PS50235">
    <property type="entry name" value="USP_3"/>
    <property type="match status" value="1"/>
</dbReference>
<dbReference type="GO" id="GO:0016579">
    <property type="term" value="P:protein deubiquitination"/>
    <property type="evidence" value="ECO:0007669"/>
    <property type="project" value="InterPro"/>
</dbReference>
<dbReference type="InterPro" id="IPR028889">
    <property type="entry name" value="USP"/>
</dbReference>
<feature type="region of interest" description="Disordered" evidence="1">
    <location>
        <begin position="819"/>
        <end position="840"/>
    </location>
</feature>
<dbReference type="Gene3D" id="1.10.8.10">
    <property type="entry name" value="DNA helicase RuvA subunit, C-terminal domain"/>
    <property type="match status" value="1"/>
</dbReference>
<sequence>MTAEADINDAIDQLEMLGIDKKKAIKALNRYNYNVERAADYVFSGNADSDDDGSTNGTDGPGTTTNNNNNSTDWPWAEPSSFDNVSTTGTATEQPQPQQPNALTHSEAADKTPVYLVKDSQMTNNTQDSSSWSVVPFTNNSSPAPTSSKPERAPVTQSSLTWWNDPASPSARAAIADIPAGLRPPSYNFAYSPIVIQALFHVPLFRHAVLSYRPTPQAWGAPQNYWKGFGEPVPGYIRSTHTPPTAPPIPNLMDAPINTSADEPLDETFDEALDENVQHDLTYTQHSLHPEEDALVPMTKDQLALAELQKLFAFLGNTNRLYGSVAHYMRAINTRPVTSSTTGWQVDDKSMDDFLDSVIGGLVAAESTSEQKNLEKLFFLRAEIDNGIEVETEDIYYLNLGINTGMSSFHDCLDPLVYESYATTEDDDDDLGSTVSDDEATYKLTTFTQVPPILLVTLENRRDYTTATRTPFAVDKVIYMDRYLNENKAVVLDKYRQADQWKQDIKRTQAALDKEETHPLDGATLSNQQLLEATTQYLDQKVNGLEWTNENEPTIKSMRSLQQVLYQVCDDLENKKTELQNLIRERQDSLHTLFNEPDLHQRPYDLRAVLHTDGLSGTGHYWGYIWVDLVEVNLLADIPSPGGCWYRFCDAKVEKVVDDTEVWRDADPFALVYTDRSAPTFSKQHLDEITPADLMQFVQVDNTTFANELKGELNHEEEEEEDGLRRSMSWLSTEADNGSTNGDGPSGDFGAHDENEATSLVGSTAMDLATLSMKEIKGCGGDDYRLMKRFDIFLARAGYLNTLASYYRLVESGTMCLVDNDDDTPPSYDDDDDDDGEAGKLNDTLDTLTMDDIRTIVRDDKTLFLLFELYEQYLSMGQTLATALTFFVDNNITHALDHLVKSSQQHDSWHTHLMMNESLLWNYNGLSDLGFEPLALKYGMACIKALNGEAYTKACDDVSRTQGLKDGIRVANQAQWVVRRQHEAPGFLSDLANRWLTFTEMVSGSLSEAQVDLLNTLVMIYLDGPTTTTTTNDDASLFSMDRDDVLPLDDNDDEPVWIMYRRALWDAESKVSD</sequence>
<dbReference type="GO" id="GO:0004843">
    <property type="term" value="F:cysteine-type deubiquitinase activity"/>
    <property type="evidence" value="ECO:0007669"/>
    <property type="project" value="InterPro"/>
</dbReference>
<dbReference type="InParanoid" id="A0A163J0X2"/>
<evidence type="ECO:0000259" key="3">
    <source>
        <dbReference type="PROSITE" id="PS50235"/>
    </source>
</evidence>
<organism evidence="4">
    <name type="scientific">Absidia glauca</name>
    <name type="common">Pin mould</name>
    <dbReference type="NCBI Taxonomy" id="4829"/>
    <lineage>
        <taxon>Eukaryota</taxon>
        <taxon>Fungi</taxon>
        <taxon>Fungi incertae sedis</taxon>
        <taxon>Mucoromycota</taxon>
        <taxon>Mucoromycotina</taxon>
        <taxon>Mucoromycetes</taxon>
        <taxon>Mucorales</taxon>
        <taxon>Cunninghamellaceae</taxon>
        <taxon>Absidia</taxon>
    </lineage>
</organism>